<gene>
    <name evidence="2" type="ORF">ACT75_04625</name>
</gene>
<proteinExistence type="predicted"/>
<dbReference type="EMBL" id="CP012959">
    <property type="protein sequence ID" value="AMQ93855.1"/>
    <property type="molecule type" value="Genomic_DNA"/>
</dbReference>
<dbReference type="Pfam" id="PF13503">
    <property type="entry name" value="DUF4123"/>
    <property type="match status" value="1"/>
</dbReference>
<dbReference type="Proteomes" id="UP000072236">
    <property type="component" value="Chromosome"/>
</dbReference>
<reference evidence="2 3" key="1">
    <citation type="submission" date="2015-10" db="EMBL/GenBank/DDBJ databases">
        <title>Tn-seq of a polymicrobial infection.</title>
        <authorList>
            <person name="Stacy A."/>
            <person name="Rumbaugh K.P."/>
            <person name="Whiteley M."/>
        </authorList>
    </citation>
    <scope>NUCLEOTIDE SEQUENCE [LARGE SCALE GENOMIC DNA]</scope>
    <source>
        <strain evidence="2 3">624</strain>
    </source>
</reference>
<name>A0AAC8XY56_AGGAC</name>
<organism evidence="2 3">
    <name type="scientific">Aggregatibacter actinomycetemcomitans</name>
    <name type="common">Actinobacillus actinomycetemcomitans</name>
    <name type="synonym">Haemophilus actinomycetemcomitans</name>
    <dbReference type="NCBI Taxonomy" id="714"/>
    <lineage>
        <taxon>Bacteria</taxon>
        <taxon>Pseudomonadati</taxon>
        <taxon>Pseudomonadota</taxon>
        <taxon>Gammaproteobacteria</taxon>
        <taxon>Pasteurellales</taxon>
        <taxon>Pasteurellaceae</taxon>
        <taxon>Aggregatibacter</taxon>
    </lineage>
</organism>
<dbReference type="AlphaFoldDB" id="A0AAC8XY56"/>
<evidence type="ECO:0000313" key="2">
    <source>
        <dbReference type="EMBL" id="AMQ93855.1"/>
    </source>
</evidence>
<feature type="domain" description="DUF4123" evidence="1">
    <location>
        <begin position="200"/>
        <end position="320"/>
    </location>
</feature>
<dbReference type="InterPro" id="IPR025391">
    <property type="entry name" value="DUF4123"/>
</dbReference>
<evidence type="ECO:0000313" key="3">
    <source>
        <dbReference type="Proteomes" id="UP000072236"/>
    </source>
</evidence>
<accession>A0AAC8XY56</accession>
<protein>
    <recommendedName>
        <fullName evidence="1">DUF4123 domain-containing protein</fullName>
    </recommendedName>
</protein>
<evidence type="ECO:0000259" key="1">
    <source>
        <dbReference type="Pfam" id="PF13503"/>
    </source>
</evidence>
<dbReference type="KEGG" id="aact:ACT75_04625"/>
<sequence>MEKSLWLATAYVQEAHQLDQFVALAAFVQTREEFEQRAQQHFSQHSAHFRFQLAPIPANVFFQRHGRTWLLHQAGSLAEDELRVIALNDETPQPVREGDITYLHCHVIDNIKPLDMQLDRIPALFAPEAIAQLLWPDFAIAPNLLDFANKDKPVQLSFARPLIDERVKARHLSQYGKNAENAGEEGKGGENYPLPKLKTYFVLDANKMPFFHTLSLKAKMKSLFQGRFGDDTAKVAPYLIEVIRDEEHIHTGEMMGLFSLKSALHDFNWEDNLGIFIHSYADFDRVYHHLRKFPVLQDERGKWFFFRFYDPKVLRDYLTIIAKCPAKLHKFFGYDKNIIYAFASGFGDSFHYYTLKALPEDTLSAPVVMMDWEIAGFEKQSWINIKKNLSTIIQPYFIQLSLDEINKALDNTKEKGYAENEVLCYRYTVCYLTAKVNNLPFRDLESQVKQQASNDNTLFISMLWNTIEKEIS</sequence>
<dbReference type="RefSeq" id="WP_061866542.1">
    <property type="nucleotide sequence ID" value="NZ_CP012959.1"/>
</dbReference>